<dbReference type="RefSeq" id="WP_185448284.1">
    <property type="nucleotide sequence ID" value="NZ_CP043661.1"/>
</dbReference>
<name>A0A7G6WYC3_9ACTN</name>
<dbReference type="PROSITE" id="PS51186">
    <property type="entry name" value="GNAT"/>
    <property type="match status" value="1"/>
</dbReference>
<evidence type="ECO:0000313" key="2">
    <source>
        <dbReference type="EMBL" id="QNE18988.1"/>
    </source>
</evidence>
<dbReference type="Gene3D" id="3.40.630.30">
    <property type="match status" value="1"/>
</dbReference>
<dbReference type="CDD" id="cd04301">
    <property type="entry name" value="NAT_SF"/>
    <property type="match status" value="1"/>
</dbReference>
<evidence type="ECO:0000259" key="1">
    <source>
        <dbReference type="PROSITE" id="PS51186"/>
    </source>
</evidence>
<keyword evidence="3" id="KW-1185">Reference proteome</keyword>
<dbReference type="InterPro" id="IPR016181">
    <property type="entry name" value="Acyl_CoA_acyltransferase"/>
</dbReference>
<organism evidence="2 3">
    <name type="scientific">Kribbella qitaiheensis</name>
    <dbReference type="NCBI Taxonomy" id="1544730"/>
    <lineage>
        <taxon>Bacteria</taxon>
        <taxon>Bacillati</taxon>
        <taxon>Actinomycetota</taxon>
        <taxon>Actinomycetes</taxon>
        <taxon>Propionibacteriales</taxon>
        <taxon>Kribbellaceae</taxon>
        <taxon>Kribbella</taxon>
    </lineage>
</organism>
<dbReference type="EMBL" id="CP043661">
    <property type="protein sequence ID" value="QNE18988.1"/>
    <property type="molecule type" value="Genomic_DNA"/>
</dbReference>
<evidence type="ECO:0000313" key="3">
    <source>
        <dbReference type="Proteomes" id="UP000515563"/>
    </source>
</evidence>
<dbReference type="AlphaFoldDB" id="A0A7G6WYC3"/>
<feature type="domain" description="N-acetyltransferase" evidence="1">
    <location>
        <begin position="5"/>
        <end position="158"/>
    </location>
</feature>
<dbReference type="Proteomes" id="UP000515563">
    <property type="component" value="Chromosome"/>
</dbReference>
<gene>
    <name evidence="2" type="ORF">F1D05_15050</name>
</gene>
<dbReference type="GO" id="GO:0016747">
    <property type="term" value="F:acyltransferase activity, transferring groups other than amino-acyl groups"/>
    <property type="evidence" value="ECO:0007669"/>
    <property type="project" value="InterPro"/>
</dbReference>
<dbReference type="InterPro" id="IPR000182">
    <property type="entry name" value="GNAT_dom"/>
</dbReference>
<keyword evidence="2" id="KW-0808">Transferase</keyword>
<reference evidence="2 3" key="2">
    <citation type="journal article" date="2020" name="Microbiol. Resour. Announc.">
        <title>Antarctic desert soil bacteria exhibit high novel natural product potential, evaluated through long-read genome sequencing and comparative genomics.</title>
        <authorList>
            <person name="Benaud N."/>
            <person name="Edwards R.J."/>
            <person name="Amos T.G."/>
            <person name="D'Agostino P.M."/>
            <person name="Gutierrez-Chavez C."/>
            <person name="Montgomery K."/>
            <person name="Nicetic I."/>
            <person name="Ferrari B.C."/>
        </authorList>
    </citation>
    <scope>NUCLEOTIDE SEQUENCE [LARGE SCALE GENOMIC DNA]</scope>
    <source>
        <strain evidence="2 3">SPB151</strain>
    </source>
</reference>
<dbReference type="SUPFAM" id="SSF55729">
    <property type="entry name" value="Acyl-CoA N-acyltransferases (Nat)"/>
    <property type="match status" value="2"/>
</dbReference>
<reference evidence="3" key="1">
    <citation type="submission" date="2019-09" db="EMBL/GenBank/DDBJ databases">
        <title>Antimicrobial potential of Antarctic Bacteria.</title>
        <authorList>
            <person name="Benaud N."/>
            <person name="Edwards R.J."/>
            <person name="Ferrari B.C."/>
        </authorList>
    </citation>
    <scope>NUCLEOTIDE SEQUENCE [LARGE SCALE GENOMIC DNA]</scope>
    <source>
        <strain evidence="3">SPB151</strain>
    </source>
</reference>
<protein>
    <submittedName>
        <fullName evidence="2">GNAT family N-acetyltransferase</fullName>
    </submittedName>
</protein>
<dbReference type="Pfam" id="PF00583">
    <property type="entry name" value="Acetyltransf_1"/>
    <property type="match status" value="1"/>
</dbReference>
<accession>A0A7G6WYC3</accession>
<sequence length="334" mass="36935">MSTSERIDPRDAEVFDAWYDVHRAAQDEGREFPVSWAREEMRVGMLAESPYSDKELWAVRDDAGAIAGTMYLELPMKDNTALVEVAIGVRADVRRQGYGTALAGMLEERAAAFGRTVLQSAIDVPIDGEQTAGQAFAAAHGLTVANVEVHRVLELPLAEDFLAGLAAKAAEHHQGYELVSWQNRCPDEYVDAYAALQATFNLEAPMGELELEAQTYDAARVRVVEQQSIDQGRNGWITVAVAPDGTLAGHTELYVGVHDARNAYQWGTLVSPAHRGHRLGLALKVRNHTELQRSHSERRIVHTWNAEQNTAMNAVNATLGYRPVELAQELQRRI</sequence>
<dbReference type="KEGG" id="kqi:F1D05_15050"/>
<proteinExistence type="predicted"/>